<dbReference type="Proteomes" id="UP000247810">
    <property type="component" value="Unassembled WGS sequence"/>
</dbReference>
<dbReference type="EMBL" id="KZ826048">
    <property type="protein sequence ID" value="PYH89092.1"/>
    <property type="molecule type" value="Genomic_DNA"/>
</dbReference>
<name>A0A319EDE5_9EURO</name>
<sequence>MGPGLVQGKRQENNSGCAERHGLVYEWGGEVNKSTNRPILRILGPHGYLIWNRFRVQSTDRLKQLLQLGCPETGGTGWGSGGLPIIWTLATSPSPEHRWGLLDRRGPRSTPPVLVNDKLELARKENWLPSRGVAIIPCLRRPPSATDGCGPYHHPQPQRDHGLEPVLDCAPPYSSREFHCPRTSVPRIHLYITSVHRETFPAAWTSSEI</sequence>
<organism evidence="1 2">
    <name type="scientific">Aspergillus ellipticus CBS 707.79</name>
    <dbReference type="NCBI Taxonomy" id="1448320"/>
    <lineage>
        <taxon>Eukaryota</taxon>
        <taxon>Fungi</taxon>
        <taxon>Dikarya</taxon>
        <taxon>Ascomycota</taxon>
        <taxon>Pezizomycotina</taxon>
        <taxon>Eurotiomycetes</taxon>
        <taxon>Eurotiomycetidae</taxon>
        <taxon>Eurotiales</taxon>
        <taxon>Aspergillaceae</taxon>
        <taxon>Aspergillus</taxon>
        <taxon>Aspergillus subgen. Circumdati</taxon>
    </lineage>
</organism>
<dbReference type="AlphaFoldDB" id="A0A319EDE5"/>
<dbReference type="VEuPathDB" id="FungiDB:BO71DRAFT_117840"/>
<gene>
    <name evidence="1" type="ORF">BO71DRAFT_117840</name>
</gene>
<keyword evidence="2" id="KW-1185">Reference proteome</keyword>
<evidence type="ECO:0000313" key="1">
    <source>
        <dbReference type="EMBL" id="PYH89092.1"/>
    </source>
</evidence>
<accession>A0A319EDE5</accession>
<evidence type="ECO:0000313" key="2">
    <source>
        <dbReference type="Proteomes" id="UP000247810"/>
    </source>
</evidence>
<proteinExistence type="predicted"/>
<reference evidence="1 2" key="1">
    <citation type="submission" date="2018-02" db="EMBL/GenBank/DDBJ databases">
        <title>The genomes of Aspergillus section Nigri reveals drivers in fungal speciation.</title>
        <authorList>
            <consortium name="DOE Joint Genome Institute"/>
            <person name="Vesth T.C."/>
            <person name="Nybo J."/>
            <person name="Theobald S."/>
            <person name="Brandl J."/>
            <person name="Frisvad J.C."/>
            <person name="Nielsen K.F."/>
            <person name="Lyhne E.K."/>
            <person name="Kogle M.E."/>
            <person name="Kuo A."/>
            <person name="Riley R."/>
            <person name="Clum A."/>
            <person name="Nolan M."/>
            <person name="Lipzen A."/>
            <person name="Salamov A."/>
            <person name="Henrissat B."/>
            <person name="Wiebenga A."/>
            <person name="De vries R.P."/>
            <person name="Grigoriev I.V."/>
            <person name="Mortensen U.H."/>
            <person name="Andersen M.R."/>
            <person name="Baker S.E."/>
        </authorList>
    </citation>
    <scope>NUCLEOTIDE SEQUENCE [LARGE SCALE GENOMIC DNA]</scope>
    <source>
        <strain evidence="1 2">CBS 707.79</strain>
    </source>
</reference>
<protein>
    <submittedName>
        <fullName evidence="1">Uncharacterized protein</fullName>
    </submittedName>
</protein>